<evidence type="ECO:0000256" key="4">
    <source>
        <dbReference type="ARBA" id="ARBA00022737"/>
    </source>
</evidence>
<dbReference type="InterPro" id="IPR036236">
    <property type="entry name" value="Znf_C2H2_sf"/>
</dbReference>
<dbReference type="GO" id="GO:0008270">
    <property type="term" value="F:zinc ion binding"/>
    <property type="evidence" value="ECO:0007669"/>
    <property type="project" value="UniProtKB-KW"/>
</dbReference>
<dbReference type="PROSITE" id="PS00028">
    <property type="entry name" value="ZINC_FINGER_C2H2_1"/>
    <property type="match status" value="5"/>
</dbReference>
<feature type="region of interest" description="Disordered" evidence="12">
    <location>
        <begin position="124"/>
        <end position="231"/>
    </location>
</feature>
<feature type="compositionally biased region" description="Low complexity" evidence="12">
    <location>
        <begin position="615"/>
        <end position="630"/>
    </location>
</feature>
<feature type="domain" description="C2H2-type" evidence="13">
    <location>
        <begin position="360"/>
        <end position="387"/>
    </location>
</feature>
<dbReference type="GO" id="GO:0005634">
    <property type="term" value="C:nucleus"/>
    <property type="evidence" value="ECO:0007669"/>
    <property type="project" value="UniProtKB-SubCell"/>
</dbReference>
<feature type="region of interest" description="Disordered" evidence="12">
    <location>
        <begin position="571"/>
        <end position="667"/>
    </location>
</feature>
<feature type="compositionally biased region" description="Acidic residues" evidence="12">
    <location>
        <begin position="499"/>
        <end position="513"/>
    </location>
</feature>
<evidence type="ECO:0000256" key="5">
    <source>
        <dbReference type="ARBA" id="ARBA00022771"/>
    </source>
</evidence>
<evidence type="ECO:0000256" key="1">
    <source>
        <dbReference type="ARBA" id="ARBA00004123"/>
    </source>
</evidence>
<dbReference type="SUPFAM" id="SSF57667">
    <property type="entry name" value="beta-beta-alpha zinc fingers"/>
    <property type="match status" value="3"/>
</dbReference>
<feature type="compositionally biased region" description="Basic and acidic residues" evidence="12">
    <location>
        <begin position="124"/>
        <end position="139"/>
    </location>
</feature>
<feature type="compositionally biased region" description="Polar residues" evidence="12">
    <location>
        <begin position="215"/>
        <end position="231"/>
    </location>
</feature>
<sequence>MSRLASPRLVTWDVAGAEEACNFGGRQSARISGGQFYCDVTRCPGRREKIRVIWPNPGRSSGFCVVTALSTAYVLFSFCRDFWQPVLLTCVACKSVFSSAWSLLQHAQYRHGVKLYHAADDDRPAADDVVKSESDDELKPGTPPPKLQPFTGAHSLQPSEKSVEREPGEHHRVDVPHSSSSGGGSGGSGGGITTAAGSTQSTFSFNKTTHPKSPINRSPSTCSSDVYNQSPPFQVPRQPLAVVTGFGPGGPFSRPPFSSDINHEIMDPFRRFSPFGALPPGLEHAVPGFPFRPPRCDGSMSLADYYSKRLQQLAHPSNFLNKSLPSFLSRPLSPFGQSVNSSQGSLIGGDSVKPLHTSKPLCEFCHKQFQSLSYLVIHRRRHTGEKPFKCPVCKYACSYATKLKKHMKFHSELKSLLAGVQSLPSEPSTNSDGSQRSNSSTPESKASNGDDKLENGESVDEDEFSEDTFIMREAVAEVTVRRIQDEWKRQQSRQNDLQNDQETEDNDDDDDDLSRDSLPNNKRKRPIDHESAENDGSTKDLSLSKEQRVEILSEVMKDTGFGRIKEFKEAYSEALKESGSRSKQADDDKDGSQKDKENIGDDGLPNSEPQRPNNRGSVGSTTSKSSGRSSSHADMDSPDNKKVKLEPQDGLSSPPSGHPFPNADIYHGPRDLFSSPSIWMPPHLGRRELMNIVLPTGDHPLFSGSHLQENGLHHDSALTSSPKPLLFSTAPPGISTSSPTSSLHGVPMAIRRRNDTCEFCGKVFKNCSNLTVHRRSHTGEKPYKCELCNYACAQSSKLTRHMRTHGRVGMDVFRCKFCNMPFSVASTLEKHMRRCVEKHQRDASVLPPAISPTGSLASSTASNV</sequence>
<dbReference type="GO" id="GO:0000978">
    <property type="term" value="F:RNA polymerase II cis-regulatory region sequence-specific DNA binding"/>
    <property type="evidence" value="ECO:0007669"/>
    <property type="project" value="TreeGrafter"/>
</dbReference>
<dbReference type="PROSITE" id="PS50157">
    <property type="entry name" value="ZINC_FINGER_C2H2_2"/>
    <property type="match status" value="5"/>
</dbReference>
<evidence type="ECO:0000256" key="12">
    <source>
        <dbReference type="SAM" id="MobiDB-lite"/>
    </source>
</evidence>
<dbReference type="InterPro" id="IPR013087">
    <property type="entry name" value="Znf_C2H2_type"/>
</dbReference>
<dbReference type="InterPro" id="IPR051497">
    <property type="entry name" value="Dev/Hematopoietic_TF"/>
</dbReference>
<proteinExistence type="predicted"/>
<keyword evidence="3" id="KW-0479">Metal-binding</keyword>
<feature type="compositionally biased region" description="Basic and acidic residues" evidence="12">
    <location>
        <begin position="527"/>
        <end position="547"/>
    </location>
</feature>
<evidence type="ECO:0000259" key="13">
    <source>
        <dbReference type="PROSITE" id="PS50157"/>
    </source>
</evidence>
<dbReference type="PANTHER" id="PTHR45993:SF6">
    <property type="entry name" value="C2H2-TYPE DOMAIN-CONTAINING PROTEIN"/>
    <property type="match status" value="1"/>
</dbReference>
<evidence type="ECO:0000256" key="11">
    <source>
        <dbReference type="PROSITE-ProRule" id="PRU00042"/>
    </source>
</evidence>
<comment type="subcellular location">
    <subcellularLocation>
        <location evidence="1">Nucleus</location>
    </subcellularLocation>
</comment>
<evidence type="ECO:0000256" key="2">
    <source>
        <dbReference type="ARBA" id="ARBA00022499"/>
    </source>
</evidence>
<feature type="domain" description="C2H2-type" evidence="13">
    <location>
        <begin position="755"/>
        <end position="782"/>
    </location>
</feature>
<comment type="caution">
    <text evidence="14">The sequence shown here is derived from an EMBL/GenBank/DDBJ whole genome shotgun (WGS) entry which is preliminary data.</text>
</comment>
<reference evidence="14" key="1">
    <citation type="journal article" date="2023" name="Mol. Biol. Evol.">
        <title>Third-Generation Sequencing Reveals the Adaptive Role of the Epigenome in Three Deep-Sea Polychaetes.</title>
        <authorList>
            <person name="Perez M."/>
            <person name="Aroh O."/>
            <person name="Sun Y."/>
            <person name="Lan Y."/>
            <person name="Juniper S.K."/>
            <person name="Young C.R."/>
            <person name="Angers B."/>
            <person name="Qian P.Y."/>
        </authorList>
    </citation>
    <scope>NUCLEOTIDE SEQUENCE</scope>
    <source>
        <strain evidence="14">P08H-3</strain>
    </source>
</reference>
<keyword evidence="9" id="KW-0804">Transcription</keyword>
<name>A0AAD9JQV5_9ANNE</name>
<feature type="domain" description="C2H2-type" evidence="13">
    <location>
        <begin position="813"/>
        <end position="844"/>
    </location>
</feature>
<feature type="domain" description="C2H2-type" evidence="13">
    <location>
        <begin position="783"/>
        <end position="805"/>
    </location>
</feature>
<keyword evidence="15" id="KW-1185">Reference proteome</keyword>
<dbReference type="SMART" id="SM00355">
    <property type="entry name" value="ZnF_C2H2"/>
    <property type="match status" value="6"/>
</dbReference>
<evidence type="ECO:0000313" key="15">
    <source>
        <dbReference type="Proteomes" id="UP001208570"/>
    </source>
</evidence>
<dbReference type="EMBL" id="JAODUP010000212">
    <property type="protein sequence ID" value="KAK2156480.1"/>
    <property type="molecule type" value="Genomic_DNA"/>
</dbReference>
<feature type="compositionally biased region" description="Basic and acidic residues" evidence="12">
    <location>
        <begin position="161"/>
        <end position="175"/>
    </location>
</feature>
<dbReference type="Pfam" id="PF00096">
    <property type="entry name" value="zf-C2H2"/>
    <property type="match status" value="2"/>
</dbReference>
<keyword evidence="8" id="KW-0805">Transcription regulation</keyword>
<feature type="region of interest" description="Disordered" evidence="12">
    <location>
        <begin position="488"/>
        <end position="547"/>
    </location>
</feature>
<dbReference type="FunFam" id="3.30.160.60:FF:000395">
    <property type="entry name" value="zinc finger protein 513"/>
    <property type="match status" value="1"/>
</dbReference>
<feature type="compositionally biased region" description="Polar residues" evidence="12">
    <location>
        <begin position="195"/>
        <end position="208"/>
    </location>
</feature>
<dbReference type="Pfam" id="PF23611">
    <property type="entry name" value="zf-C2H2_16"/>
    <property type="match status" value="1"/>
</dbReference>
<feature type="compositionally biased region" description="Gly residues" evidence="12">
    <location>
        <begin position="181"/>
        <end position="192"/>
    </location>
</feature>
<dbReference type="FunFam" id="3.30.160.60:FF:000046">
    <property type="entry name" value="Putative B-cell lymphoma/leukemia 11A"/>
    <property type="match status" value="1"/>
</dbReference>
<dbReference type="PANTHER" id="PTHR45993">
    <property type="entry name" value="B-CELL LYMPHOMA/LEUKEMIA 11"/>
    <property type="match status" value="1"/>
</dbReference>
<evidence type="ECO:0000256" key="9">
    <source>
        <dbReference type="ARBA" id="ARBA00023163"/>
    </source>
</evidence>
<keyword evidence="4" id="KW-0677">Repeat</keyword>
<dbReference type="FunFam" id="3.30.160.60:FF:001175">
    <property type="entry name" value="Zinc finger, C2H2 type"/>
    <property type="match status" value="1"/>
</dbReference>
<dbReference type="GO" id="GO:0006357">
    <property type="term" value="P:regulation of transcription by RNA polymerase II"/>
    <property type="evidence" value="ECO:0007669"/>
    <property type="project" value="TreeGrafter"/>
</dbReference>
<dbReference type="InterPro" id="IPR056438">
    <property type="entry name" value="Znf-C2H2_CTCF"/>
</dbReference>
<evidence type="ECO:0000256" key="6">
    <source>
        <dbReference type="ARBA" id="ARBA00022833"/>
    </source>
</evidence>
<keyword evidence="2" id="KW-1017">Isopeptide bond</keyword>
<dbReference type="Gene3D" id="3.30.160.60">
    <property type="entry name" value="Classic Zinc Finger"/>
    <property type="match status" value="4"/>
</dbReference>
<dbReference type="AlphaFoldDB" id="A0AAD9JQV5"/>
<evidence type="ECO:0000256" key="3">
    <source>
        <dbReference type="ARBA" id="ARBA00022723"/>
    </source>
</evidence>
<keyword evidence="10" id="KW-0539">Nucleus</keyword>
<protein>
    <recommendedName>
        <fullName evidence="13">C2H2-type domain-containing protein</fullName>
    </recommendedName>
</protein>
<dbReference type="GO" id="GO:0003700">
    <property type="term" value="F:DNA-binding transcription factor activity"/>
    <property type="evidence" value="ECO:0007669"/>
    <property type="project" value="TreeGrafter"/>
</dbReference>
<keyword evidence="5 11" id="KW-0863">Zinc-finger</keyword>
<keyword evidence="6" id="KW-0862">Zinc</keyword>
<evidence type="ECO:0000256" key="8">
    <source>
        <dbReference type="ARBA" id="ARBA00023015"/>
    </source>
</evidence>
<accession>A0AAD9JQV5</accession>
<dbReference type="Proteomes" id="UP001208570">
    <property type="component" value="Unassembled WGS sequence"/>
</dbReference>
<feature type="compositionally biased region" description="Basic and acidic residues" evidence="12">
    <location>
        <begin position="571"/>
        <end position="599"/>
    </location>
</feature>
<keyword evidence="7" id="KW-0832">Ubl conjugation</keyword>
<feature type="compositionally biased region" description="Polar residues" evidence="12">
    <location>
        <begin position="422"/>
        <end position="447"/>
    </location>
</feature>
<evidence type="ECO:0000256" key="7">
    <source>
        <dbReference type="ARBA" id="ARBA00022843"/>
    </source>
</evidence>
<gene>
    <name evidence="14" type="ORF">LSH36_212g01059</name>
</gene>
<feature type="region of interest" description="Disordered" evidence="12">
    <location>
        <begin position="421"/>
        <end position="470"/>
    </location>
</feature>
<organism evidence="14 15">
    <name type="scientific">Paralvinella palmiformis</name>
    <dbReference type="NCBI Taxonomy" id="53620"/>
    <lineage>
        <taxon>Eukaryota</taxon>
        <taxon>Metazoa</taxon>
        <taxon>Spiralia</taxon>
        <taxon>Lophotrochozoa</taxon>
        <taxon>Annelida</taxon>
        <taxon>Polychaeta</taxon>
        <taxon>Sedentaria</taxon>
        <taxon>Canalipalpata</taxon>
        <taxon>Terebellida</taxon>
        <taxon>Terebelliformia</taxon>
        <taxon>Alvinellidae</taxon>
        <taxon>Paralvinella</taxon>
    </lineage>
</organism>
<evidence type="ECO:0000313" key="14">
    <source>
        <dbReference type="EMBL" id="KAK2156480.1"/>
    </source>
</evidence>
<evidence type="ECO:0000256" key="10">
    <source>
        <dbReference type="ARBA" id="ARBA00023242"/>
    </source>
</evidence>
<feature type="compositionally biased region" description="Acidic residues" evidence="12">
    <location>
        <begin position="457"/>
        <end position="466"/>
    </location>
</feature>
<feature type="compositionally biased region" description="Basic and acidic residues" evidence="12">
    <location>
        <begin position="631"/>
        <end position="647"/>
    </location>
</feature>
<feature type="domain" description="C2H2-type" evidence="13">
    <location>
        <begin position="388"/>
        <end position="415"/>
    </location>
</feature>